<keyword evidence="3" id="KW-1185">Reference proteome</keyword>
<proteinExistence type="predicted"/>
<evidence type="ECO:0000313" key="3">
    <source>
        <dbReference type="Proteomes" id="UP000289340"/>
    </source>
</evidence>
<protein>
    <submittedName>
        <fullName evidence="2">Uncharacterized protein</fullName>
    </submittedName>
</protein>
<dbReference type="EMBL" id="QZWG01000015">
    <property type="protein sequence ID" value="RZB65117.1"/>
    <property type="molecule type" value="Genomic_DNA"/>
</dbReference>
<accession>A0A445GUY4</accession>
<reference evidence="2 3" key="1">
    <citation type="submission" date="2018-09" db="EMBL/GenBank/DDBJ databases">
        <title>A high-quality reference genome of wild soybean provides a powerful tool to mine soybean genomes.</title>
        <authorList>
            <person name="Xie M."/>
            <person name="Chung C.Y.L."/>
            <person name="Li M.-W."/>
            <person name="Wong F.-L."/>
            <person name="Chan T.-F."/>
            <person name="Lam H.-M."/>
        </authorList>
    </citation>
    <scope>NUCLEOTIDE SEQUENCE [LARGE SCALE GENOMIC DNA]</scope>
    <source>
        <strain evidence="3">cv. W05</strain>
        <tissue evidence="2">Hypocotyl of etiolated seedlings</tissue>
    </source>
</reference>
<dbReference type="Proteomes" id="UP000289340">
    <property type="component" value="Chromosome 15"/>
</dbReference>
<name>A0A445GUY4_GLYSO</name>
<sequence>DARFVAVCVPIVNPSKDPKLGKVACERLLLCVAEKDLVRDRGLFYKELLEKNGCSGVAEWWRRRMRTMFSICFYALFLFEKNGCCFYGRRAEEGKWCCCVHTMQLKDSAERLDVLEARMLTLENSLTQTMDEFRRALMTKFAKLCDCRGNEHQSPLLSEESMSEYKMAAKKVELPPFDGKDPVGWITHRDIF</sequence>
<organism evidence="2 3">
    <name type="scientific">Glycine soja</name>
    <name type="common">Wild soybean</name>
    <dbReference type="NCBI Taxonomy" id="3848"/>
    <lineage>
        <taxon>Eukaryota</taxon>
        <taxon>Viridiplantae</taxon>
        <taxon>Streptophyta</taxon>
        <taxon>Embryophyta</taxon>
        <taxon>Tracheophyta</taxon>
        <taxon>Spermatophyta</taxon>
        <taxon>Magnoliopsida</taxon>
        <taxon>eudicotyledons</taxon>
        <taxon>Gunneridae</taxon>
        <taxon>Pentapetalae</taxon>
        <taxon>rosids</taxon>
        <taxon>fabids</taxon>
        <taxon>Fabales</taxon>
        <taxon>Fabaceae</taxon>
        <taxon>Papilionoideae</taxon>
        <taxon>50 kb inversion clade</taxon>
        <taxon>NPAAA clade</taxon>
        <taxon>indigoferoid/millettioid clade</taxon>
        <taxon>Phaseoleae</taxon>
        <taxon>Glycine</taxon>
        <taxon>Glycine subgen. Soja</taxon>
    </lineage>
</organism>
<feature type="coiled-coil region" evidence="1">
    <location>
        <begin position="105"/>
        <end position="132"/>
    </location>
</feature>
<dbReference type="AlphaFoldDB" id="A0A445GUY4"/>
<keyword evidence="1" id="KW-0175">Coiled coil</keyword>
<evidence type="ECO:0000256" key="1">
    <source>
        <dbReference type="SAM" id="Coils"/>
    </source>
</evidence>
<feature type="non-terminal residue" evidence="2">
    <location>
        <position position="1"/>
    </location>
</feature>
<evidence type="ECO:0000313" key="2">
    <source>
        <dbReference type="EMBL" id="RZB65117.1"/>
    </source>
</evidence>
<gene>
    <name evidence="2" type="ORF">D0Y65_041244</name>
</gene>
<comment type="caution">
    <text evidence="2">The sequence shown here is derived from an EMBL/GenBank/DDBJ whole genome shotgun (WGS) entry which is preliminary data.</text>
</comment>